<proteinExistence type="predicted"/>
<dbReference type="PANTHER" id="PTHR24148:SF64">
    <property type="entry name" value="HETEROKARYON INCOMPATIBILITY DOMAIN-CONTAINING PROTEIN"/>
    <property type="match status" value="1"/>
</dbReference>
<name>A0A136ILU0_9PEZI</name>
<keyword evidence="3" id="KW-1185">Reference proteome</keyword>
<dbReference type="InterPro" id="IPR010730">
    <property type="entry name" value="HET"/>
</dbReference>
<evidence type="ECO:0000313" key="3">
    <source>
        <dbReference type="Proteomes" id="UP000070501"/>
    </source>
</evidence>
<protein>
    <submittedName>
        <fullName evidence="2">Heterokaryon incompatibility protein-domain-containing protein</fullName>
    </submittedName>
</protein>
<organism evidence="2 3">
    <name type="scientific">Microdochium bolleyi</name>
    <dbReference type="NCBI Taxonomy" id="196109"/>
    <lineage>
        <taxon>Eukaryota</taxon>
        <taxon>Fungi</taxon>
        <taxon>Dikarya</taxon>
        <taxon>Ascomycota</taxon>
        <taxon>Pezizomycotina</taxon>
        <taxon>Sordariomycetes</taxon>
        <taxon>Xylariomycetidae</taxon>
        <taxon>Xylariales</taxon>
        <taxon>Microdochiaceae</taxon>
        <taxon>Microdochium</taxon>
    </lineage>
</organism>
<dbReference type="OrthoDB" id="3477286at2759"/>
<dbReference type="EMBL" id="KQ964272">
    <property type="protein sequence ID" value="KXJ85930.1"/>
    <property type="molecule type" value="Genomic_DNA"/>
</dbReference>
<dbReference type="STRING" id="196109.A0A136ILU0"/>
<dbReference type="PANTHER" id="PTHR24148">
    <property type="entry name" value="ANKYRIN REPEAT DOMAIN-CONTAINING PROTEIN 39 HOMOLOG-RELATED"/>
    <property type="match status" value="1"/>
</dbReference>
<accession>A0A136ILU0</accession>
<dbReference type="AlphaFoldDB" id="A0A136ILU0"/>
<feature type="domain" description="Heterokaryon incompatibility" evidence="1">
    <location>
        <begin position="75"/>
        <end position="217"/>
    </location>
</feature>
<sequence length="236" mass="26422">MSVTPTAGALLDDQSIYKAIIEYQTRLVALRGDRGDPNTPLECSLHVVDMLRADFGHGLGLRDLPDKTHPRLIEYDALLYAWGTGQPDRLLRCQGVDMSIMANLYEALLALRRAGETTRWLWVDGVCINQKDSLDKAMQIPNMMFIYQQASCVVAWLDELVDPDVLFHAAAAGSSLAQKLGEAPSAALLASDLDTVAKALLDIYNKPYFQRVWVQQEIFTNRNLVFRSRHSDLELT</sequence>
<dbReference type="Pfam" id="PF06985">
    <property type="entry name" value="HET"/>
    <property type="match status" value="1"/>
</dbReference>
<dbReference type="InParanoid" id="A0A136ILU0"/>
<dbReference type="InterPro" id="IPR052895">
    <property type="entry name" value="HetReg/Transcr_Mod"/>
</dbReference>
<evidence type="ECO:0000313" key="2">
    <source>
        <dbReference type="EMBL" id="KXJ85930.1"/>
    </source>
</evidence>
<reference evidence="3" key="1">
    <citation type="submission" date="2016-02" db="EMBL/GenBank/DDBJ databases">
        <title>Draft genome sequence of Microdochium bolleyi, a fungal endophyte of beachgrass.</title>
        <authorList>
            <consortium name="DOE Joint Genome Institute"/>
            <person name="David A.S."/>
            <person name="May G."/>
            <person name="Haridas S."/>
            <person name="Lim J."/>
            <person name="Wang M."/>
            <person name="Labutti K."/>
            <person name="Lipzen A."/>
            <person name="Barry K."/>
            <person name="Grigoriev I.V."/>
        </authorList>
    </citation>
    <scope>NUCLEOTIDE SEQUENCE [LARGE SCALE GENOMIC DNA]</scope>
    <source>
        <strain evidence="3">J235TASD1</strain>
    </source>
</reference>
<dbReference type="Proteomes" id="UP000070501">
    <property type="component" value="Unassembled WGS sequence"/>
</dbReference>
<gene>
    <name evidence="2" type="ORF">Micbo1qcDRAFT_180328</name>
</gene>
<evidence type="ECO:0000259" key="1">
    <source>
        <dbReference type="Pfam" id="PF06985"/>
    </source>
</evidence>